<keyword evidence="3" id="KW-0238">DNA-binding</keyword>
<keyword evidence="2" id="KW-0680">Restriction system</keyword>
<evidence type="ECO:0000313" key="6">
    <source>
        <dbReference type="Proteomes" id="UP000095759"/>
    </source>
</evidence>
<name>A0A1E5P5N8_9ACTN</name>
<dbReference type="PANTHER" id="PTHR30408">
    <property type="entry name" value="TYPE-1 RESTRICTION ENZYME ECOKI SPECIFICITY PROTEIN"/>
    <property type="match status" value="1"/>
</dbReference>
<evidence type="ECO:0000259" key="4">
    <source>
        <dbReference type="Pfam" id="PF01420"/>
    </source>
</evidence>
<sequence>MSVTHRLDEVCSIIMGQAPKGEAYNTEEKGWPLIAGAGDFSAGRLSPKKWTTEASKLSRSGDIVLSIRASIGTKVWSEGEYCLGRGVAALRPTAAMDAGFLWHWLTFKERELASKGKGATFLQVNRSDIGGLQVELPPLPEQRRIAAVLEQVDALRVKRRTAVTLLDDLAGSVFTDMFGTGSGDIPLVRVDELCSLVVDCVNRTAPTVDRVTPFKMIRTTNVRSGRVDLRETRHVEEDVFKRWNRRATPRRGDVVLTREAPVGEVGVLATDDQVFLGQRLMLYRVDPARATAAYLSAALRSPYLKGQYEQSGSGSTVKHLSLPTCRGLKIPAPDLAAQEQFAARIAKLDELKEQHGRQLEALDELFGSLQHRAFAGRLWDRAAA</sequence>
<evidence type="ECO:0000256" key="2">
    <source>
        <dbReference type="ARBA" id="ARBA00022747"/>
    </source>
</evidence>
<comment type="caution">
    <text evidence="5">The sequence shown here is derived from an EMBL/GenBank/DDBJ whole genome shotgun (WGS) entry which is preliminary data.</text>
</comment>
<keyword evidence="6" id="KW-1185">Reference proteome</keyword>
<comment type="similarity">
    <text evidence="1">Belongs to the type-I restriction system S methylase family.</text>
</comment>
<dbReference type="InterPro" id="IPR000055">
    <property type="entry name" value="Restrct_endonuc_typeI_TRD"/>
</dbReference>
<reference evidence="5 6" key="1">
    <citation type="submission" date="2016-08" db="EMBL/GenBank/DDBJ databases">
        <title>Complete genome sequence of Streptomyces agglomeratus strain 6-3-2, a novel anti-MRSA actinomycete isolated from Wuli of Tebit, China.</title>
        <authorList>
            <person name="Chen X."/>
        </authorList>
    </citation>
    <scope>NUCLEOTIDE SEQUENCE [LARGE SCALE GENOMIC DNA]</scope>
    <source>
        <strain evidence="5 6">6-3-2</strain>
    </source>
</reference>
<proteinExistence type="inferred from homology"/>
<dbReference type="RefSeq" id="WP_069926756.1">
    <property type="nucleotide sequence ID" value="NZ_MEHI01000001.1"/>
</dbReference>
<dbReference type="GO" id="GO:0009307">
    <property type="term" value="P:DNA restriction-modification system"/>
    <property type="evidence" value="ECO:0007669"/>
    <property type="project" value="UniProtKB-KW"/>
</dbReference>
<evidence type="ECO:0000256" key="3">
    <source>
        <dbReference type="ARBA" id="ARBA00023125"/>
    </source>
</evidence>
<protein>
    <recommendedName>
        <fullName evidence="4">Type I restriction modification DNA specificity domain-containing protein</fullName>
    </recommendedName>
</protein>
<gene>
    <name evidence="5" type="ORF">AS594_10500</name>
</gene>
<evidence type="ECO:0000313" key="5">
    <source>
        <dbReference type="EMBL" id="OEJ24845.1"/>
    </source>
</evidence>
<accession>A0A1E5P5N8</accession>
<dbReference type="PANTHER" id="PTHR30408:SF12">
    <property type="entry name" value="TYPE I RESTRICTION ENZYME MJAVIII SPECIFICITY SUBUNIT"/>
    <property type="match status" value="1"/>
</dbReference>
<evidence type="ECO:0000256" key="1">
    <source>
        <dbReference type="ARBA" id="ARBA00010923"/>
    </source>
</evidence>
<feature type="domain" description="Type I restriction modification DNA specificity" evidence="4">
    <location>
        <begin position="237"/>
        <end position="359"/>
    </location>
</feature>
<dbReference type="Gene3D" id="3.90.220.20">
    <property type="entry name" value="DNA methylase specificity domains"/>
    <property type="match status" value="2"/>
</dbReference>
<dbReference type="EMBL" id="MEHJ01000001">
    <property type="protein sequence ID" value="OEJ24845.1"/>
    <property type="molecule type" value="Genomic_DNA"/>
</dbReference>
<dbReference type="InterPro" id="IPR052021">
    <property type="entry name" value="Type-I_RS_S_subunit"/>
</dbReference>
<organism evidence="5 6">
    <name type="scientific">Streptomyces agglomeratus</name>
    <dbReference type="NCBI Taxonomy" id="285458"/>
    <lineage>
        <taxon>Bacteria</taxon>
        <taxon>Bacillati</taxon>
        <taxon>Actinomycetota</taxon>
        <taxon>Actinomycetes</taxon>
        <taxon>Kitasatosporales</taxon>
        <taxon>Streptomycetaceae</taxon>
        <taxon>Streptomyces</taxon>
    </lineage>
</organism>
<dbReference type="GO" id="GO:0003677">
    <property type="term" value="F:DNA binding"/>
    <property type="evidence" value="ECO:0007669"/>
    <property type="project" value="UniProtKB-KW"/>
</dbReference>
<dbReference type="STRING" id="285458.BGM19_26315"/>
<dbReference type="Proteomes" id="UP000095759">
    <property type="component" value="Unassembled WGS sequence"/>
</dbReference>
<dbReference type="InterPro" id="IPR044946">
    <property type="entry name" value="Restrct_endonuc_typeI_TRD_sf"/>
</dbReference>
<dbReference type="AlphaFoldDB" id="A0A1E5P5N8"/>
<dbReference type="SUPFAM" id="SSF116734">
    <property type="entry name" value="DNA methylase specificity domain"/>
    <property type="match status" value="2"/>
</dbReference>
<dbReference type="CDD" id="cd17496">
    <property type="entry name" value="RMtype1_S_BliBORF2384P-TRD1-CR1_like"/>
    <property type="match status" value="1"/>
</dbReference>
<dbReference type="Pfam" id="PF01420">
    <property type="entry name" value="Methylase_S"/>
    <property type="match status" value="2"/>
</dbReference>
<dbReference type="OrthoDB" id="3197085at2"/>
<feature type="domain" description="Type I restriction modification DNA specificity" evidence="4">
    <location>
        <begin position="5"/>
        <end position="154"/>
    </location>
</feature>